<feature type="region of interest" description="Disordered" evidence="1">
    <location>
        <begin position="22"/>
        <end position="72"/>
    </location>
</feature>
<name>A0A8H5JYS7_9HYPO</name>
<organism evidence="2 3">
    <name type="scientific">Fusarium phyllophilum</name>
    <dbReference type="NCBI Taxonomy" id="47803"/>
    <lineage>
        <taxon>Eukaryota</taxon>
        <taxon>Fungi</taxon>
        <taxon>Dikarya</taxon>
        <taxon>Ascomycota</taxon>
        <taxon>Pezizomycotina</taxon>
        <taxon>Sordariomycetes</taxon>
        <taxon>Hypocreomycetidae</taxon>
        <taxon>Hypocreales</taxon>
        <taxon>Nectriaceae</taxon>
        <taxon>Fusarium</taxon>
        <taxon>Fusarium fujikuroi species complex</taxon>
    </lineage>
</organism>
<sequence>MMNITFNFPEPDLRAYRHAVTGPSHPCVQQHTPPTSDIGSPDVKTEDSDIESQEAPSLASVPCLTTPPPNGSSIRLPSFEEFERGAEATARSSARISDHSLGLILPSPSELIAHGDRKLPPPPRLSWSSSSCPGANSFAEYSSSQQRTVTGLGILPFGLGSFSDAQRTVYGSPPYDAADKQFTPRLRPPTTISWRDISPDMDSNHRINQKYTIEQGDFIIYARHDRKLSWSGVVREFASLFGNTPRRTIQGLQAWHYRINNQIPVWDEDGWLCFDHDDDEKPRQISIKARERHMYLYPGESLGIASRYPERAVNYTWVDATTKQVAKDWAAKRTLQYEIRRRRQGKQLRRLLAKQNYN</sequence>
<evidence type="ECO:0000256" key="1">
    <source>
        <dbReference type="SAM" id="MobiDB-lite"/>
    </source>
</evidence>
<evidence type="ECO:0000313" key="3">
    <source>
        <dbReference type="Proteomes" id="UP000582016"/>
    </source>
</evidence>
<gene>
    <name evidence="2" type="ORF">FPHYL_5306</name>
</gene>
<comment type="caution">
    <text evidence="2">The sequence shown here is derived from an EMBL/GenBank/DDBJ whole genome shotgun (WGS) entry which is preliminary data.</text>
</comment>
<feature type="compositionally biased region" description="Polar residues" evidence="1">
    <location>
        <begin position="27"/>
        <end position="38"/>
    </location>
</feature>
<proteinExistence type="predicted"/>
<accession>A0A8H5JYS7</accession>
<dbReference type="OrthoDB" id="3921745at2759"/>
<reference evidence="2 3" key="1">
    <citation type="submission" date="2020-05" db="EMBL/GenBank/DDBJ databases">
        <title>Identification and distribution of gene clusters putatively required for synthesis of sphingolipid metabolism inhibitors in phylogenetically diverse species of the filamentous fungus Fusarium.</title>
        <authorList>
            <person name="Kim H.-S."/>
            <person name="Busman M."/>
            <person name="Brown D.W."/>
            <person name="Divon H."/>
            <person name="Uhlig S."/>
            <person name="Proctor R.H."/>
        </authorList>
    </citation>
    <scope>NUCLEOTIDE SEQUENCE [LARGE SCALE GENOMIC DNA]</scope>
    <source>
        <strain evidence="2 3">NRRL 13617</strain>
    </source>
</reference>
<dbReference type="AlphaFoldDB" id="A0A8H5JYS7"/>
<dbReference type="Proteomes" id="UP000582016">
    <property type="component" value="Unassembled WGS sequence"/>
</dbReference>
<protein>
    <submittedName>
        <fullName evidence="2">Uncharacterized protein</fullName>
    </submittedName>
</protein>
<dbReference type="EMBL" id="JAAOAQ010000171">
    <property type="protein sequence ID" value="KAF5563207.1"/>
    <property type="molecule type" value="Genomic_DNA"/>
</dbReference>
<evidence type="ECO:0000313" key="2">
    <source>
        <dbReference type="EMBL" id="KAF5563207.1"/>
    </source>
</evidence>
<keyword evidence="3" id="KW-1185">Reference proteome</keyword>